<name>A0ABQ7E9S8_BRACR</name>
<dbReference type="EMBL" id="QGKV02000299">
    <property type="protein sequence ID" value="KAF3593759.1"/>
    <property type="molecule type" value="Genomic_DNA"/>
</dbReference>
<protein>
    <submittedName>
        <fullName evidence="2">Uncharacterized protein</fullName>
    </submittedName>
</protein>
<evidence type="ECO:0000313" key="3">
    <source>
        <dbReference type="Proteomes" id="UP000266723"/>
    </source>
</evidence>
<comment type="caution">
    <text evidence="2">The sequence shown here is derived from an EMBL/GenBank/DDBJ whole genome shotgun (WGS) entry which is preliminary data.</text>
</comment>
<feature type="region of interest" description="Disordered" evidence="1">
    <location>
        <begin position="152"/>
        <end position="228"/>
    </location>
</feature>
<proteinExistence type="predicted"/>
<feature type="compositionally biased region" description="Basic residues" evidence="1">
    <location>
        <begin position="176"/>
        <end position="196"/>
    </location>
</feature>
<keyword evidence="3" id="KW-1185">Reference proteome</keyword>
<accession>A0ABQ7E9S8</accession>
<feature type="compositionally biased region" description="Basic and acidic residues" evidence="1">
    <location>
        <begin position="166"/>
        <end position="175"/>
    </location>
</feature>
<evidence type="ECO:0000313" key="2">
    <source>
        <dbReference type="EMBL" id="KAF3593759.1"/>
    </source>
</evidence>
<sequence length="228" mass="26039">MKLSSGMEESVPVSTSLLVESLNRIVINVGVGQEANRNFGTIMKLSSGMEESVPVSTSLLVESLNRIVIRARLNQYHPLAAKGRATVNPRAGTRICHAHHHKSSSEPMRRWDVGEDQAQKRAVKDTRTATAPEAIENRRTKTCAAITRLKGKTMKNRALFKQRPSSSEDQRSQEPKKRRSEVRWHCKRPLRKHRQQPFKPFTRPSRVGTELEHHHTCIIKHKTRHRGR</sequence>
<gene>
    <name evidence="2" type="ORF">DY000_02025142</name>
</gene>
<reference evidence="2 3" key="1">
    <citation type="journal article" date="2020" name="BMC Genomics">
        <title>Intraspecific diversification of the crop wild relative Brassica cretica Lam. using demographic model selection.</title>
        <authorList>
            <person name="Kioukis A."/>
            <person name="Michalopoulou V.A."/>
            <person name="Briers L."/>
            <person name="Pirintsos S."/>
            <person name="Studholme D.J."/>
            <person name="Pavlidis P."/>
            <person name="Sarris P.F."/>
        </authorList>
    </citation>
    <scope>NUCLEOTIDE SEQUENCE [LARGE SCALE GENOMIC DNA]</scope>
    <source>
        <strain evidence="3">cv. PFS-1207/04</strain>
    </source>
</reference>
<dbReference type="Proteomes" id="UP000266723">
    <property type="component" value="Unassembled WGS sequence"/>
</dbReference>
<feature type="compositionally biased region" description="Basic residues" evidence="1">
    <location>
        <begin position="216"/>
        <end position="228"/>
    </location>
</feature>
<organism evidence="2 3">
    <name type="scientific">Brassica cretica</name>
    <name type="common">Mustard</name>
    <dbReference type="NCBI Taxonomy" id="69181"/>
    <lineage>
        <taxon>Eukaryota</taxon>
        <taxon>Viridiplantae</taxon>
        <taxon>Streptophyta</taxon>
        <taxon>Embryophyta</taxon>
        <taxon>Tracheophyta</taxon>
        <taxon>Spermatophyta</taxon>
        <taxon>Magnoliopsida</taxon>
        <taxon>eudicotyledons</taxon>
        <taxon>Gunneridae</taxon>
        <taxon>Pentapetalae</taxon>
        <taxon>rosids</taxon>
        <taxon>malvids</taxon>
        <taxon>Brassicales</taxon>
        <taxon>Brassicaceae</taxon>
        <taxon>Brassiceae</taxon>
        <taxon>Brassica</taxon>
    </lineage>
</organism>
<evidence type="ECO:0000256" key="1">
    <source>
        <dbReference type="SAM" id="MobiDB-lite"/>
    </source>
</evidence>